<sequence length="89" mass="9938">MPCVTLPQSRRAVVLGVSSIQHPARTGACAYTYNVDWLKLLSTSTYCNHITPTDCTRQRLTGCHLQPNGLLTAIFQTSRPLFIRLAFLM</sequence>
<dbReference type="Proteomes" id="UP000292957">
    <property type="component" value="Unassembled WGS sequence"/>
</dbReference>
<proteinExistence type="predicted"/>
<organism evidence="1">
    <name type="scientific">Dichomitus squalens</name>
    <dbReference type="NCBI Taxonomy" id="114155"/>
    <lineage>
        <taxon>Eukaryota</taxon>
        <taxon>Fungi</taxon>
        <taxon>Dikarya</taxon>
        <taxon>Basidiomycota</taxon>
        <taxon>Agaricomycotina</taxon>
        <taxon>Agaricomycetes</taxon>
        <taxon>Polyporales</taxon>
        <taxon>Polyporaceae</taxon>
        <taxon>Dichomitus</taxon>
    </lineage>
</organism>
<protein>
    <submittedName>
        <fullName evidence="1">Uncharacterized protein</fullName>
    </submittedName>
</protein>
<name>A0A4Q9MVY2_9APHY</name>
<accession>A0A4Q9MVY2</accession>
<dbReference type="AlphaFoldDB" id="A0A4Q9MVY2"/>
<reference evidence="1" key="1">
    <citation type="submission" date="2019-01" db="EMBL/GenBank/DDBJ databases">
        <title>Draft genome sequences of three monokaryotic isolates of the white-rot basidiomycete fungus Dichomitus squalens.</title>
        <authorList>
            <consortium name="DOE Joint Genome Institute"/>
            <person name="Lopez S.C."/>
            <person name="Andreopoulos B."/>
            <person name="Pangilinan J."/>
            <person name="Lipzen A."/>
            <person name="Riley R."/>
            <person name="Ahrendt S."/>
            <person name="Ng V."/>
            <person name="Barry K."/>
            <person name="Daum C."/>
            <person name="Grigoriev I.V."/>
            <person name="Hilden K.S."/>
            <person name="Makela M.R."/>
            <person name="de Vries R.P."/>
        </authorList>
    </citation>
    <scope>NUCLEOTIDE SEQUENCE [LARGE SCALE GENOMIC DNA]</scope>
    <source>
        <strain evidence="1">OM18370.1</strain>
    </source>
</reference>
<gene>
    <name evidence="1" type="ORF">BD311DRAFT_751317</name>
</gene>
<dbReference type="EMBL" id="ML143396">
    <property type="protein sequence ID" value="TBU32109.1"/>
    <property type="molecule type" value="Genomic_DNA"/>
</dbReference>
<evidence type="ECO:0000313" key="1">
    <source>
        <dbReference type="EMBL" id="TBU32109.1"/>
    </source>
</evidence>